<dbReference type="InterPro" id="IPR014710">
    <property type="entry name" value="RmlC-like_jellyroll"/>
</dbReference>
<sequence>MGVITSFLNGDQAVGMDYHQRTIGQSGYESDFHSHLEFEIYYFHNGECNYFINDKIYRLRPGDMIVMHGLTLHRPNPNLLIPYERTKVHFKPYYLENLIKAFNTLDLYRPFRQLKNTRMNLRHRENELERIFSALHQSYQLQGEPLYDARLQIYLLELLTLIYQSCAEKLDPHAFESGVNPKVANVQKVIDFIEDHFQEKSLTLDDVASGTYLSKYYISRIFKEITGAGLTDYITIKKVNLAKQLLLEGRTVTEAAFEVGYKHPAHFSRIFKQKVGMTADRYRKLNDMT</sequence>
<gene>
    <name evidence="5" type="ORF">GCM10007096_32660</name>
</gene>
<dbReference type="PROSITE" id="PS00041">
    <property type="entry name" value="HTH_ARAC_FAMILY_1"/>
    <property type="match status" value="1"/>
</dbReference>
<name>A0A8J2ZY55_9BACL</name>
<evidence type="ECO:0000256" key="1">
    <source>
        <dbReference type="ARBA" id="ARBA00023015"/>
    </source>
</evidence>
<organism evidence="5 6">
    <name type="scientific">Pullulanibacillus pueri</name>
    <dbReference type="NCBI Taxonomy" id="1437324"/>
    <lineage>
        <taxon>Bacteria</taxon>
        <taxon>Bacillati</taxon>
        <taxon>Bacillota</taxon>
        <taxon>Bacilli</taxon>
        <taxon>Bacillales</taxon>
        <taxon>Sporolactobacillaceae</taxon>
        <taxon>Pullulanibacillus</taxon>
    </lineage>
</organism>
<dbReference type="InterPro" id="IPR003313">
    <property type="entry name" value="AraC-bd"/>
</dbReference>
<keyword evidence="1" id="KW-0805">Transcription regulation</keyword>
<proteinExistence type="predicted"/>
<dbReference type="PANTHER" id="PTHR43280">
    <property type="entry name" value="ARAC-FAMILY TRANSCRIPTIONAL REGULATOR"/>
    <property type="match status" value="1"/>
</dbReference>
<dbReference type="InterPro" id="IPR018062">
    <property type="entry name" value="HTH_AraC-typ_CS"/>
</dbReference>
<dbReference type="Gene3D" id="1.10.10.60">
    <property type="entry name" value="Homeodomain-like"/>
    <property type="match status" value="2"/>
</dbReference>
<evidence type="ECO:0000256" key="3">
    <source>
        <dbReference type="ARBA" id="ARBA00023163"/>
    </source>
</evidence>
<evidence type="ECO:0000259" key="4">
    <source>
        <dbReference type="PROSITE" id="PS01124"/>
    </source>
</evidence>
<dbReference type="PANTHER" id="PTHR43280:SF28">
    <property type="entry name" value="HTH-TYPE TRANSCRIPTIONAL ACTIVATOR RHAS"/>
    <property type="match status" value="1"/>
</dbReference>
<dbReference type="Gene3D" id="2.60.120.10">
    <property type="entry name" value="Jelly Rolls"/>
    <property type="match status" value="1"/>
</dbReference>
<dbReference type="EMBL" id="BMFV01000029">
    <property type="protein sequence ID" value="GGH85991.1"/>
    <property type="molecule type" value="Genomic_DNA"/>
</dbReference>
<dbReference type="InterPro" id="IPR018060">
    <property type="entry name" value="HTH_AraC"/>
</dbReference>
<feature type="domain" description="HTH araC/xylS-type" evidence="4">
    <location>
        <begin position="187"/>
        <end position="285"/>
    </location>
</feature>
<evidence type="ECO:0000256" key="2">
    <source>
        <dbReference type="ARBA" id="ARBA00023125"/>
    </source>
</evidence>
<dbReference type="Pfam" id="PF12833">
    <property type="entry name" value="HTH_18"/>
    <property type="match status" value="1"/>
</dbReference>
<comment type="caution">
    <text evidence="5">The sequence shown here is derived from an EMBL/GenBank/DDBJ whole genome shotgun (WGS) entry which is preliminary data.</text>
</comment>
<dbReference type="GO" id="GO:0003700">
    <property type="term" value="F:DNA-binding transcription factor activity"/>
    <property type="evidence" value="ECO:0007669"/>
    <property type="project" value="InterPro"/>
</dbReference>
<keyword evidence="3" id="KW-0804">Transcription</keyword>
<dbReference type="SMART" id="SM00342">
    <property type="entry name" value="HTH_ARAC"/>
    <property type="match status" value="1"/>
</dbReference>
<dbReference type="InterPro" id="IPR037923">
    <property type="entry name" value="HTH-like"/>
</dbReference>
<dbReference type="AlphaFoldDB" id="A0A8J2ZY55"/>
<evidence type="ECO:0000313" key="5">
    <source>
        <dbReference type="EMBL" id="GGH85991.1"/>
    </source>
</evidence>
<dbReference type="Proteomes" id="UP000656813">
    <property type="component" value="Unassembled WGS sequence"/>
</dbReference>
<accession>A0A8J2ZY55</accession>
<dbReference type="PROSITE" id="PS01124">
    <property type="entry name" value="HTH_ARAC_FAMILY_2"/>
    <property type="match status" value="1"/>
</dbReference>
<protein>
    <submittedName>
        <fullName evidence="5">AraC family transcriptional regulator</fullName>
    </submittedName>
</protein>
<dbReference type="InterPro" id="IPR009057">
    <property type="entry name" value="Homeodomain-like_sf"/>
</dbReference>
<reference evidence="5" key="2">
    <citation type="submission" date="2020-09" db="EMBL/GenBank/DDBJ databases">
        <authorList>
            <person name="Sun Q."/>
            <person name="Zhou Y."/>
        </authorList>
    </citation>
    <scope>NUCLEOTIDE SEQUENCE</scope>
    <source>
        <strain evidence="5">CGMCC 1.12777</strain>
    </source>
</reference>
<dbReference type="Pfam" id="PF02311">
    <property type="entry name" value="AraC_binding"/>
    <property type="match status" value="1"/>
</dbReference>
<dbReference type="SUPFAM" id="SSF51215">
    <property type="entry name" value="Regulatory protein AraC"/>
    <property type="match status" value="1"/>
</dbReference>
<dbReference type="SUPFAM" id="SSF46689">
    <property type="entry name" value="Homeodomain-like"/>
    <property type="match status" value="2"/>
</dbReference>
<dbReference type="GO" id="GO:0043565">
    <property type="term" value="F:sequence-specific DNA binding"/>
    <property type="evidence" value="ECO:0007669"/>
    <property type="project" value="InterPro"/>
</dbReference>
<keyword evidence="6" id="KW-1185">Reference proteome</keyword>
<keyword evidence="2" id="KW-0238">DNA-binding</keyword>
<evidence type="ECO:0000313" key="6">
    <source>
        <dbReference type="Proteomes" id="UP000656813"/>
    </source>
</evidence>
<reference evidence="5" key="1">
    <citation type="journal article" date="2014" name="Int. J. Syst. Evol. Microbiol.">
        <title>Complete genome sequence of Corynebacterium casei LMG S-19264T (=DSM 44701T), isolated from a smear-ripened cheese.</title>
        <authorList>
            <consortium name="US DOE Joint Genome Institute (JGI-PGF)"/>
            <person name="Walter F."/>
            <person name="Albersmeier A."/>
            <person name="Kalinowski J."/>
            <person name="Ruckert C."/>
        </authorList>
    </citation>
    <scope>NUCLEOTIDE SEQUENCE</scope>
    <source>
        <strain evidence="5">CGMCC 1.12777</strain>
    </source>
</reference>